<dbReference type="AlphaFoldDB" id="A0A951UBE1"/>
<organism evidence="1 2">
    <name type="scientific">Symplocastrum torsivum CPER-KK1</name>
    <dbReference type="NCBI Taxonomy" id="450513"/>
    <lineage>
        <taxon>Bacteria</taxon>
        <taxon>Bacillati</taxon>
        <taxon>Cyanobacteriota</taxon>
        <taxon>Cyanophyceae</taxon>
        <taxon>Oscillatoriophycideae</taxon>
        <taxon>Oscillatoriales</taxon>
        <taxon>Microcoleaceae</taxon>
        <taxon>Symplocastrum</taxon>
    </lineage>
</organism>
<name>A0A951UBE1_9CYAN</name>
<gene>
    <name evidence="1" type="ORF">KME25_14130</name>
</gene>
<accession>A0A951UBE1</accession>
<protein>
    <submittedName>
        <fullName evidence="1">Uncharacterized protein</fullName>
    </submittedName>
</protein>
<evidence type="ECO:0000313" key="1">
    <source>
        <dbReference type="EMBL" id="MBW4545566.1"/>
    </source>
</evidence>
<reference evidence="1" key="1">
    <citation type="submission" date="2021-05" db="EMBL/GenBank/DDBJ databases">
        <authorList>
            <person name="Pietrasiak N."/>
            <person name="Ward R."/>
            <person name="Stajich J.E."/>
            <person name="Kurbessoian T."/>
        </authorList>
    </citation>
    <scope>NUCLEOTIDE SEQUENCE</scope>
    <source>
        <strain evidence="1">CPER-KK1</strain>
    </source>
</reference>
<reference evidence="1" key="2">
    <citation type="journal article" date="2022" name="Microbiol. Resour. Announc.">
        <title>Metagenome Sequencing to Explore Phylogenomics of Terrestrial Cyanobacteria.</title>
        <authorList>
            <person name="Ward R.D."/>
            <person name="Stajich J.E."/>
            <person name="Johansen J.R."/>
            <person name="Huntemann M."/>
            <person name="Clum A."/>
            <person name="Foster B."/>
            <person name="Foster B."/>
            <person name="Roux S."/>
            <person name="Palaniappan K."/>
            <person name="Varghese N."/>
            <person name="Mukherjee S."/>
            <person name="Reddy T.B.K."/>
            <person name="Daum C."/>
            <person name="Copeland A."/>
            <person name="Chen I.A."/>
            <person name="Ivanova N.N."/>
            <person name="Kyrpides N.C."/>
            <person name="Shapiro N."/>
            <person name="Eloe-Fadrosh E.A."/>
            <person name="Pietrasiak N."/>
        </authorList>
    </citation>
    <scope>NUCLEOTIDE SEQUENCE</scope>
    <source>
        <strain evidence="1">CPER-KK1</strain>
    </source>
</reference>
<sequence length="86" mass="9628">MGLCRDENPTPGFSQMEMVRYTFLQLRDVDVKWNVTDLMNEFNLCYLSINPCAGGLGEALRPPMGGLGGSPPSRVFLRTITFRLSQ</sequence>
<evidence type="ECO:0000313" key="2">
    <source>
        <dbReference type="Proteomes" id="UP000753908"/>
    </source>
</evidence>
<proteinExistence type="predicted"/>
<dbReference type="EMBL" id="JAHHIF010000016">
    <property type="protein sequence ID" value="MBW4545566.1"/>
    <property type="molecule type" value="Genomic_DNA"/>
</dbReference>
<comment type="caution">
    <text evidence="1">The sequence shown here is derived from an EMBL/GenBank/DDBJ whole genome shotgun (WGS) entry which is preliminary data.</text>
</comment>
<dbReference type="Proteomes" id="UP000753908">
    <property type="component" value="Unassembled WGS sequence"/>
</dbReference>